<sequence>MSELRDILRRHVDAGTVPGAVGLVARGDEVEVVAVGSTDAGGTTPMARDSIFRIASITKPITAAALLMLVEDGRLALDAPIDPWLPELAKPLVVRTPSSPVDDVVPALRPITVEDLLSSRPGWGFPSDFSLPAVQALFEVQKDGRAPRAFPDPDTWLAQLARVPLLHQPGEAWLYHTSSDLQGVLIARASGRTLPEFLAERVFGPLGMTDTAFEVPEAKRDRFTTYYRVDEPGALEPADGPNGQWSSLPAFPSGGGGLVSTADDWLAFARMLLSGGEANGHRLLSPGSVSRMTTDHLTARQRQDARLFLEGQGWGYGGQVDITHAAPWNAPGRYGWTGGTGTTAHLVPTTGTVTILLTQVGLQSPRPPRIMRDFWHCAAGPRRAAPASAGPRPL</sequence>
<proteinExistence type="predicted"/>
<dbReference type="RefSeq" id="WP_381016054.1">
    <property type="nucleotide sequence ID" value="NZ_JBHSNY010000001.1"/>
</dbReference>
<dbReference type="SUPFAM" id="SSF56601">
    <property type="entry name" value="beta-lactamase/transpeptidase-like"/>
    <property type="match status" value="1"/>
</dbReference>
<dbReference type="PANTHER" id="PTHR43283">
    <property type="entry name" value="BETA-LACTAMASE-RELATED"/>
    <property type="match status" value="1"/>
</dbReference>
<dbReference type="InterPro" id="IPR050789">
    <property type="entry name" value="Diverse_Enzym_Activities"/>
</dbReference>
<dbReference type="InterPro" id="IPR001466">
    <property type="entry name" value="Beta-lactam-related"/>
</dbReference>
<reference evidence="3" key="1">
    <citation type="journal article" date="2019" name="Int. J. Syst. Evol. Microbiol.">
        <title>The Global Catalogue of Microorganisms (GCM) 10K type strain sequencing project: providing services to taxonomists for standard genome sequencing and annotation.</title>
        <authorList>
            <consortium name="The Broad Institute Genomics Platform"/>
            <consortium name="The Broad Institute Genome Sequencing Center for Infectious Disease"/>
            <person name="Wu L."/>
            <person name="Ma J."/>
        </authorList>
    </citation>
    <scope>NUCLEOTIDE SEQUENCE [LARGE SCALE GENOMIC DNA]</scope>
    <source>
        <strain evidence="3">CGMCC 4.7248</strain>
    </source>
</reference>
<name>A0ABW0UIN5_9ACTN</name>
<dbReference type="InterPro" id="IPR012338">
    <property type="entry name" value="Beta-lactam/transpept-like"/>
</dbReference>
<organism evidence="2 3">
    <name type="scientific">Streptomyces bullii</name>
    <dbReference type="NCBI Taxonomy" id="349910"/>
    <lineage>
        <taxon>Bacteria</taxon>
        <taxon>Bacillati</taxon>
        <taxon>Actinomycetota</taxon>
        <taxon>Actinomycetes</taxon>
        <taxon>Kitasatosporales</taxon>
        <taxon>Streptomycetaceae</taxon>
        <taxon>Streptomyces</taxon>
    </lineage>
</organism>
<gene>
    <name evidence="2" type="ORF">ACFPZJ_01560</name>
</gene>
<keyword evidence="2" id="KW-0378">Hydrolase</keyword>
<dbReference type="EC" id="3.-.-.-" evidence="2"/>
<protein>
    <submittedName>
        <fullName evidence="2">Serine hydrolase domain-containing protein</fullName>
        <ecNumber evidence="2">3.-.-.-</ecNumber>
    </submittedName>
</protein>
<dbReference type="Proteomes" id="UP001596154">
    <property type="component" value="Unassembled WGS sequence"/>
</dbReference>
<dbReference type="Gene3D" id="3.40.710.10">
    <property type="entry name" value="DD-peptidase/beta-lactamase superfamily"/>
    <property type="match status" value="1"/>
</dbReference>
<dbReference type="GO" id="GO:0016787">
    <property type="term" value="F:hydrolase activity"/>
    <property type="evidence" value="ECO:0007669"/>
    <property type="project" value="UniProtKB-KW"/>
</dbReference>
<dbReference type="Pfam" id="PF00144">
    <property type="entry name" value="Beta-lactamase"/>
    <property type="match status" value="1"/>
</dbReference>
<feature type="domain" description="Beta-lactamase-related" evidence="1">
    <location>
        <begin position="5"/>
        <end position="359"/>
    </location>
</feature>
<evidence type="ECO:0000313" key="2">
    <source>
        <dbReference type="EMBL" id="MFC5632501.1"/>
    </source>
</evidence>
<dbReference type="EMBL" id="JBHSNY010000001">
    <property type="protein sequence ID" value="MFC5632501.1"/>
    <property type="molecule type" value="Genomic_DNA"/>
</dbReference>
<dbReference type="PANTHER" id="PTHR43283:SF3">
    <property type="entry name" value="BETA-LACTAMASE FAMILY PROTEIN (AFU_ORTHOLOGUE AFUA_5G07500)"/>
    <property type="match status" value="1"/>
</dbReference>
<keyword evidence="3" id="KW-1185">Reference proteome</keyword>
<evidence type="ECO:0000259" key="1">
    <source>
        <dbReference type="Pfam" id="PF00144"/>
    </source>
</evidence>
<accession>A0ABW0UIN5</accession>
<evidence type="ECO:0000313" key="3">
    <source>
        <dbReference type="Proteomes" id="UP001596154"/>
    </source>
</evidence>
<comment type="caution">
    <text evidence="2">The sequence shown here is derived from an EMBL/GenBank/DDBJ whole genome shotgun (WGS) entry which is preliminary data.</text>
</comment>